<gene>
    <name evidence="1" type="ORF">STRCR_1642</name>
</gene>
<accession>G5JPJ0</accession>
<evidence type="ECO:0000313" key="1">
    <source>
        <dbReference type="EMBL" id="EHI74353.1"/>
    </source>
</evidence>
<reference evidence="1" key="1">
    <citation type="submission" date="2011-07" db="EMBL/GenBank/DDBJ databases">
        <authorList>
            <person name="Stanhope M.J."/>
            <person name="Durkin A.S."/>
            <person name="Hostetler J."/>
            <person name="Kim M."/>
            <person name="Radune D."/>
            <person name="Singh I."/>
            <person name="Town C.D."/>
        </authorList>
    </citation>
    <scope>NUCLEOTIDE SEQUENCE [LARGE SCALE GENOMIC DNA]</scope>
    <source>
        <strain evidence="1">HS-6</strain>
    </source>
</reference>
<name>G5JPJ0_STRCG</name>
<evidence type="ECO:0000313" key="2">
    <source>
        <dbReference type="Proteomes" id="UP000004322"/>
    </source>
</evidence>
<dbReference type="STRING" id="873449.STRCR_1642"/>
<protein>
    <submittedName>
        <fullName evidence="1">Uncharacterized protein</fullName>
    </submittedName>
</protein>
<dbReference type="Proteomes" id="UP000004322">
    <property type="component" value="Unassembled WGS sequence"/>
</dbReference>
<proteinExistence type="predicted"/>
<dbReference type="AlphaFoldDB" id="G5JPJ0"/>
<keyword evidence="2" id="KW-1185">Reference proteome</keyword>
<dbReference type="EMBL" id="AEUV02000002">
    <property type="protein sequence ID" value="EHI74353.1"/>
    <property type="molecule type" value="Genomic_DNA"/>
</dbReference>
<sequence>MPETLPHPHTLGQPEHQTLMQYQVKPMLHQNGIYELKNADRVHTN</sequence>
<organism evidence="1 2">
    <name type="scientific">Streptococcus criceti HS-6</name>
    <dbReference type="NCBI Taxonomy" id="873449"/>
    <lineage>
        <taxon>Bacteria</taxon>
        <taxon>Bacillati</taxon>
        <taxon>Bacillota</taxon>
        <taxon>Bacilli</taxon>
        <taxon>Lactobacillales</taxon>
        <taxon>Streptococcaceae</taxon>
        <taxon>Streptococcus</taxon>
    </lineage>
</organism>
<comment type="caution">
    <text evidence="1">The sequence shown here is derived from an EMBL/GenBank/DDBJ whole genome shotgun (WGS) entry which is preliminary data.</text>
</comment>